<comment type="catalytic activity">
    <reaction evidence="2 4">
        <text>glutathione + H2O = L-cysteinylglycine + L-glutamate</text>
        <dbReference type="Rhea" id="RHEA:28807"/>
        <dbReference type="ChEBI" id="CHEBI:15377"/>
        <dbReference type="ChEBI" id="CHEBI:29985"/>
        <dbReference type="ChEBI" id="CHEBI:57925"/>
        <dbReference type="ChEBI" id="CHEBI:61694"/>
        <dbReference type="EC" id="3.4.19.13"/>
    </reaction>
</comment>
<keyword evidence="4" id="KW-0378">Hydrolase</keyword>
<dbReference type="PANTHER" id="PTHR43881">
    <property type="entry name" value="GAMMA-GLUTAMYLTRANSPEPTIDASE (AFU_ORTHOLOGUE AFUA_4G13580)"/>
    <property type="match status" value="1"/>
</dbReference>
<keyword evidence="4 6" id="KW-0808">Transferase</keyword>
<dbReference type="Pfam" id="PF01019">
    <property type="entry name" value="G_glu_transpept"/>
    <property type="match status" value="1"/>
</dbReference>
<gene>
    <name evidence="6" type="ORF">NB700_001567</name>
</gene>
<dbReference type="InterPro" id="IPR043137">
    <property type="entry name" value="GGT_ssub_C"/>
</dbReference>
<evidence type="ECO:0000313" key="7">
    <source>
        <dbReference type="Proteomes" id="UP001320843"/>
    </source>
</evidence>
<feature type="signal peptide" evidence="5">
    <location>
        <begin position="1"/>
        <end position="25"/>
    </location>
</feature>
<sequence>MSVSLPSLARLALALALATSVPAQAADRITGQPFATRSEVIAPHAMAATSQPLATQIALETMREGGSAVDAAIAANAALGLMEPTGNGVGGDLFAIVWDPKTQKLYGYNGSGRSPKALTLAEFQRRGLKEIPATGPLPVSVPGAVDGWFALHERFGRRTMAQNLAPAIRYARDGHPVAETIAYYWDRSVPRLSQYPGFKEQFTIDGHAPRKGELWKNPNLANTLQQIADGGRDAFYKGPIARTIDAYFKANGGFLRYEDLASHHGEWVEPVSTNYRGYDVWELPPNSQGIAALQMLNILEGYDFSRIPFGSAEHVHLFTEAKKLAFADRARFYADPAFQPAPLARLISKDYAAQRRALISMDRALKEVQPGTPKQLEEGDTIYLTVADADGMMVSLIQSNYRGMGSGMAPPGLGFILQDRGEMFVLQKDHPNGYAPGKRPFQTIIPAFVTKDGKPWLSFGVMGGAMQPQGHVQILMNLIDFHMNLQEAGDAPRIQHDGSTEPTGQATAMRDGGELNLETGFAYDTIRELMRKGHRVIFADGPYGGYQAIARDPDSGVYYGASESRKDGQAAGY</sequence>
<dbReference type="PANTHER" id="PTHR43881:SF1">
    <property type="entry name" value="GAMMA-GLUTAMYLTRANSPEPTIDASE (AFU_ORTHOLOGUE AFUA_4G13580)"/>
    <property type="match status" value="1"/>
</dbReference>
<name>A0ABT3DU37_9XANT</name>
<accession>A0ABT3DU37</accession>
<comment type="pathway">
    <text evidence="4">Sulfur metabolism; glutathione metabolism.</text>
</comment>
<keyword evidence="4" id="KW-0865">Zymogen</keyword>
<reference evidence="6 7" key="1">
    <citation type="submission" date="2022-06" db="EMBL/GenBank/DDBJ databases">
        <title>Dynamics of rice microbiomes reveals core vertical transmitted seed endophytes.</title>
        <authorList>
            <person name="Liao K."/>
            <person name="Zhang X."/>
        </authorList>
    </citation>
    <scope>NUCLEOTIDE SEQUENCE [LARGE SCALE GENOMIC DNA]</scope>
    <source>
        <strain evidence="6 7">YT10-10-1</strain>
    </source>
</reference>
<evidence type="ECO:0000256" key="3">
    <source>
        <dbReference type="ARBA" id="ARBA00047417"/>
    </source>
</evidence>
<dbReference type="InterPro" id="IPR052896">
    <property type="entry name" value="GGT-like_enzyme"/>
</dbReference>
<dbReference type="InterPro" id="IPR000101">
    <property type="entry name" value="GGT_peptidase"/>
</dbReference>
<dbReference type="EC" id="3.4.19.13" evidence="4"/>
<dbReference type="PRINTS" id="PR01210">
    <property type="entry name" value="GGTRANSPTASE"/>
</dbReference>
<feature type="chain" id="PRO_5045132608" description="Glutathione hydrolase proenzyme" evidence="5">
    <location>
        <begin position="26"/>
        <end position="573"/>
    </location>
</feature>
<dbReference type="SUPFAM" id="SSF56235">
    <property type="entry name" value="N-terminal nucleophile aminohydrolases (Ntn hydrolases)"/>
    <property type="match status" value="1"/>
</dbReference>
<comment type="catalytic activity">
    <reaction evidence="3 4">
        <text>an N-terminal (5-L-glutamyl)-[peptide] + an alpha-amino acid = 5-L-glutamyl amino acid + an N-terminal L-alpha-aminoacyl-[peptide]</text>
        <dbReference type="Rhea" id="RHEA:23904"/>
        <dbReference type="Rhea" id="RHEA-COMP:9780"/>
        <dbReference type="Rhea" id="RHEA-COMP:9795"/>
        <dbReference type="ChEBI" id="CHEBI:77644"/>
        <dbReference type="ChEBI" id="CHEBI:78597"/>
        <dbReference type="ChEBI" id="CHEBI:78599"/>
        <dbReference type="ChEBI" id="CHEBI:78608"/>
        <dbReference type="EC" id="2.3.2.2"/>
    </reaction>
</comment>
<organism evidence="6 7">
    <name type="scientific">Xanthomonas sacchari</name>
    <dbReference type="NCBI Taxonomy" id="56458"/>
    <lineage>
        <taxon>Bacteria</taxon>
        <taxon>Pseudomonadati</taxon>
        <taxon>Pseudomonadota</taxon>
        <taxon>Gammaproteobacteria</taxon>
        <taxon>Lysobacterales</taxon>
        <taxon>Lysobacteraceae</taxon>
        <taxon>Xanthomonas</taxon>
    </lineage>
</organism>
<comment type="PTM">
    <text evidence="4">Cleaved by autocatalysis into a large and a small subunit.</text>
</comment>
<keyword evidence="5" id="KW-0732">Signal</keyword>
<dbReference type="EC" id="2.3.2.2" evidence="4"/>
<keyword evidence="4" id="KW-0317">Glutathione biosynthesis</keyword>
<proteinExistence type="inferred from homology"/>
<dbReference type="Gene3D" id="1.10.246.130">
    <property type="match status" value="1"/>
</dbReference>
<dbReference type="InterPro" id="IPR029055">
    <property type="entry name" value="Ntn_hydrolases_N"/>
</dbReference>
<comment type="catalytic activity">
    <reaction evidence="1 4">
        <text>an S-substituted glutathione + H2O = an S-substituted L-cysteinylglycine + L-glutamate</text>
        <dbReference type="Rhea" id="RHEA:59468"/>
        <dbReference type="ChEBI" id="CHEBI:15377"/>
        <dbReference type="ChEBI" id="CHEBI:29985"/>
        <dbReference type="ChEBI" id="CHEBI:90779"/>
        <dbReference type="ChEBI" id="CHEBI:143103"/>
        <dbReference type="EC" id="3.4.19.13"/>
    </reaction>
</comment>
<dbReference type="GO" id="GO:0103068">
    <property type="term" value="F:leukotriene C4 gamma-glutamyl transferase activity"/>
    <property type="evidence" value="ECO:0007669"/>
    <property type="project" value="UniProtKB-EC"/>
</dbReference>
<evidence type="ECO:0000313" key="6">
    <source>
        <dbReference type="EMBL" id="MCW0399011.1"/>
    </source>
</evidence>
<protein>
    <recommendedName>
        <fullName evidence="4">Glutathione hydrolase proenzyme</fullName>
        <ecNumber evidence="4">2.3.2.2</ecNumber>
        <ecNumber evidence="4">3.4.19.13</ecNumber>
    </recommendedName>
    <component>
        <recommendedName>
            <fullName evidence="4">Glutathione hydrolase large chain</fullName>
        </recommendedName>
    </component>
    <component>
        <recommendedName>
            <fullName evidence="4">Glutathione hydrolase small chain</fullName>
        </recommendedName>
    </component>
</protein>
<dbReference type="EMBL" id="JANFWR010000008">
    <property type="protein sequence ID" value="MCW0399011.1"/>
    <property type="molecule type" value="Genomic_DNA"/>
</dbReference>
<comment type="caution">
    <text evidence="6">The sequence shown here is derived from an EMBL/GenBank/DDBJ whole genome shotgun (WGS) entry which is preliminary data.</text>
</comment>
<dbReference type="RefSeq" id="WP_170268113.1">
    <property type="nucleotide sequence ID" value="NZ_CP099530.1"/>
</dbReference>
<evidence type="ECO:0000256" key="4">
    <source>
        <dbReference type="RuleBase" id="RU368036"/>
    </source>
</evidence>
<dbReference type="InterPro" id="IPR043138">
    <property type="entry name" value="GGT_lsub"/>
</dbReference>
<dbReference type="NCBIfam" id="TIGR00066">
    <property type="entry name" value="g_glut_trans"/>
    <property type="match status" value="1"/>
</dbReference>
<keyword evidence="4 6" id="KW-0012">Acyltransferase</keyword>
<keyword evidence="7" id="KW-1185">Reference proteome</keyword>
<evidence type="ECO:0000256" key="1">
    <source>
        <dbReference type="ARBA" id="ARBA00001049"/>
    </source>
</evidence>
<dbReference type="Proteomes" id="UP001320843">
    <property type="component" value="Unassembled WGS sequence"/>
</dbReference>
<evidence type="ECO:0000256" key="5">
    <source>
        <dbReference type="SAM" id="SignalP"/>
    </source>
</evidence>
<evidence type="ECO:0000256" key="2">
    <source>
        <dbReference type="ARBA" id="ARBA00001089"/>
    </source>
</evidence>
<comment type="subunit">
    <text evidence="4">This enzyme consists of two polypeptide chains, which are synthesized in precursor form from a single polypeptide.</text>
</comment>
<comment type="similarity">
    <text evidence="4">Belongs to the gamma-glutamyltransferase family.</text>
</comment>
<dbReference type="Gene3D" id="3.60.20.40">
    <property type="match status" value="1"/>
</dbReference>